<sequence>MKLTFSIGAGTDDTTGRHAIVRRRVRPEPWPAEPLWPAPDPVRDRELVLGLASREAGAAARLYDAYAARLHDYAASVLRDGPAADVVHDVLVDAARRAARVRDRERLGAWLYGATRARIRRRTFPRPHWDWTTGPGDPPPDVPLPVRDALEHLMAVTGPTERELLLLTGRHGLTTEDLEGVLGRPARGLRRRCALAWRRAAEVVAAHAAV</sequence>
<reference evidence="2 3" key="1">
    <citation type="submission" date="2018-08" db="EMBL/GenBank/DDBJ databases">
        <title>Actinomadura jelena sp. nov., a novel Actinomycete isolated from soil in Chad.</title>
        <authorList>
            <person name="Shi L."/>
        </authorList>
    </citation>
    <scope>NUCLEOTIDE SEQUENCE [LARGE SCALE GENOMIC DNA]</scope>
    <source>
        <strain evidence="2 3">NEAU-G17</strain>
    </source>
</reference>
<organism evidence="2 3">
    <name type="scientific">Actinomadura logoneensis</name>
    <dbReference type="NCBI Taxonomy" id="2293572"/>
    <lineage>
        <taxon>Bacteria</taxon>
        <taxon>Bacillati</taxon>
        <taxon>Actinomycetota</taxon>
        <taxon>Actinomycetes</taxon>
        <taxon>Streptosporangiales</taxon>
        <taxon>Thermomonosporaceae</taxon>
        <taxon>Actinomadura</taxon>
    </lineage>
</organism>
<dbReference type="GO" id="GO:0003700">
    <property type="term" value="F:DNA-binding transcription factor activity"/>
    <property type="evidence" value="ECO:0007669"/>
    <property type="project" value="InterPro"/>
</dbReference>
<evidence type="ECO:0000313" key="3">
    <source>
        <dbReference type="Proteomes" id="UP000261811"/>
    </source>
</evidence>
<name>A0A372JJ70_9ACTN</name>
<dbReference type="InterPro" id="IPR007627">
    <property type="entry name" value="RNA_pol_sigma70_r2"/>
</dbReference>
<comment type="caution">
    <text evidence="2">The sequence shown here is derived from an EMBL/GenBank/DDBJ whole genome shotgun (WGS) entry which is preliminary data.</text>
</comment>
<dbReference type="EMBL" id="QURH01000315">
    <property type="protein sequence ID" value="RFU39979.1"/>
    <property type="molecule type" value="Genomic_DNA"/>
</dbReference>
<dbReference type="GO" id="GO:0006352">
    <property type="term" value="P:DNA-templated transcription initiation"/>
    <property type="evidence" value="ECO:0007669"/>
    <property type="project" value="InterPro"/>
</dbReference>
<keyword evidence="3" id="KW-1185">Reference proteome</keyword>
<gene>
    <name evidence="2" type="ORF">DZF91_19600</name>
</gene>
<protein>
    <recommendedName>
        <fullName evidence="1">RNA polymerase sigma-70 region 2 domain-containing protein</fullName>
    </recommendedName>
</protein>
<dbReference type="SUPFAM" id="SSF88946">
    <property type="entry name" value="Sigma2 domain of RNA polymerase sigma factors"/>
    <property type="match status" value="1"/>
</dbReference>
<feature type="domain" description="RNA polymerase sigma-70 region 2" evidence="1">
    <location>
        <begin position="62"/>
        <end position="122"/>
    </location>
</feature>
<evidence type="ECO:0000313" key="2">
    <source>
        <dbReference type="EMBL" id="RFU39979.1"/>
    </source>
</evidence>
<accession>A0A372JJ70</accession>
<feature type="non-terminal residue" evidence="2">
    <location>
        <position position="210"/>
    </location>
</feature>
<dbReference type="RefSeq" id="WP_268915958.1">
    <property type="nucleotide sequence ID" value="NZ_QURH01000315.1"/>
</dbReference>
<evidence type="ECO:0000259" key="1">
    <source>
        <dbReference type="Pfam" id="PF04542"/>
    </source>
</evidence>
<dbReference type="Proteomes" id="UP000261811">
    <property type="component" value="Unassembled WGS sequence"/>
</dbReference>
<dbReference type="InterPro" id="IPR013325">
    <property type="entry name" value="RNA_pol_sigma_r2"/>
</dbReference>
<dbReference type="Gene3D" id="1.10.1740.10">
    <property type="match status" value="1"/>
</dbReference>
<dbReference type="Pfam" id="PF04542">
    <property type="entry name" value="Sigma70_r2"/>
    <property type="match status" value="1"/>
</dbReference>
<proteinExistence type="predicted"/>
<dbReference type="AlphaFoldDB" id="A0A372JJ70"/>